<dbReference type="Proteomes" id="UP001374579">
    <property type="component" value="Unassembled WGS sequence"/>
</dbReference>
<feature type="region of interest" description="Disordered" evidence="1">
    <location>
        <begin position="23"/>
        <end position="44"/>
    </location>
</feature>
<dbReference type="EMBL" id="JBAMIC010000003">
    <property type="protein sequence ID" value="KAK7110905.1"/>
    <property type="molecule type" value="Genomic_DNA"/>
</dbReference>
<name>A0AAN9BWD5_9CAEN</name>
<evidence type="ECO:0000313" key="3">
    <source>
        <dbReference type="EMBL" id="KAK7110905.1"/>
    </source>
</evidence>
<dbReference type="PANTHER" id="PTHR23011">
    <property type="entry name" value="CYCLIC NUCLEOTIDE-BINDING DOMAIN CONTAINING PROTEIN"/>
    <property type="match status" value="1"/>
</dbReference>
<gene>
    <name evidence="3" type="ORF">V1264_014704</name>
</gene>
<feature type="domain" description="Cyclic nucleotide-binding" evidence="2">
    <location>
        <begin position="1"/>
        <end position="117"/>
    </location>
</feature>
<dbReference type="InterPro" id="IPR014710">
    <property type="entry name" value="RmlC-like_jellyroll"/>
</dbReference>
<evidence type="ECO:0000256" key="1">
    <source>
        <dbReference type="SAM" id="MobiDB-lite"/>
    </source>
</evidence>
<dbReference type="CDD" id="cd00038">
    <property type="entry name" value="CAP_ED"/>
    <property type="match status" value="1"/>
</dbReference>
<sequence>MYIILRGSISVYIDASLTGEEPGDPFVTPAGSPTRDSPDGKRSKQLERVHYGKFIIKYESGKHFGEAALVGKDKTRNATIMADEDCDLLVIDQHLFDRCLKEQQERELLVMKNFVEKHSIFSHMSPKYKRLLELSLRRENFAFGTPIITQGERHKALYFILSGQANVQIEPGKHQTQYSHLWPFEVGSDIYSQEFEWLRESRRANILRKYEDPAVWPTKPDSLVLRRTEGYAASERSIHDKTVCLCSIQQGEILGDTELVQNLSTYMQTVICTTNTETLVLDVKNLDRVTGKRNALTLQVLRQQVMEKMELLHGTHHGQQVPFLHFLYAKLTEQELPEKKALPPLKVGIDDAPFDGIST</sequence>
<comment type="caution">
    <text evidence="3">The sequence shown here is derived from an EMBL/GenBank/DDBJ whole genome shotgun (WGS) entry which is preliminary data.</text>
</comment>
<evidence type="ECO:0000259" key="2">
    <source>
        <dbReference type="PROSITE" id="PS50042"/>
    </source>
</evidence>
<dbReference type="Gene3D" id="2.60.120.10">
    <property type="entry name" value="Jelly Rolls"/>
    <property type="match status" value="2"/>
</dbReference>
<dbReference type="SUPFAM" id="SSF51206">
    <property type="entry name" value="cAMP-binding domain-like"/>
    <property type="match status" value="2"/>
</dbReference>
<organism evidence="3 4">
    <name type="scientific">Littorina saxatilis</name>
    <dbReference type="NCBI Taxonomy" id="31220"/>
    <lineage>
        <taxon>Eukaryota</taxon>
        <taxon>Metazoa</taxon>
        <taxon>Spiralia</taxon>
        <taxon>Lophotrochozoa</taxon>
        <taxon>Mollusca</taxon>
        <taxon>Gastropoda</taxon>
        <taxon>Caenogastropoda</taxon>
        <taxon>Littorinimorpha</taxon>
        <taxon>Littorinoidea</taxon>
        <taxon>Littorinidae</taxon>
        <taxon>Littorina</taxon>
    </lineage>
</organism>
<accession>A0AAN9BWD5</accession>
<keyword evidence="4" id="KW-1185">Reference proteome</keyword>
<protein>
    <recommendedName>
        <fullName evidence="2">Cyclic nucleotide-binding domain-containing protein</fullName>
    </recommendedName>
</protein>
<reference evidence="3 4" key="1">
    <citation type="submission" date="2024-02" db="EMBL/GenBank/DDBJ databases">
        <title>Chromosome-scale genome assembly of the rough periwinkle Littorina saxatilis.</title>
        <authorList>
            <person name="De Jode A."/>
            <person name="Faria R."/>
            <person name="Formenti G."/>
            <person name="Sims Y."/>
            <person name="Smith T.P."/>
            <person name="Tracey A."/>
            <person name="Wood J.M.D."/>
            <person name="Zagrodzka Z.B."/>
            <person name="Johannesson K."/>
            <person name="Butlin R.K."/>
            <person name="Leder E.H."/>
        </authorList>
    </citation>
    <scope>NUCLEOTIDE SEQUENCE [LARGE SCALE GENOMIC DNA]</scope>
    <source>
        <strain evidence="3">Snail1</strain>
        <tissue evidence="3">Muscle</tissue>
    </source>
</reference>
<dbReference type="PANTHER" id="PTHR23011:SF28">
    <property type="entry name" value="CYCLIC NUCLEOTIDE-BINDING DOMAIN CONTAINING PROTEIN"/>
    <property type="match status" value="1"/>
</dbReference>
<dbReference type="Pfam" id="PF00027">
    <property type="entry name" value="cNMP_binding"/>
    <property type="match status" value="1"/>
</dbReference>
<dbReference type="AlphaFoldDB" id="A0AAN9BWD5"/>
<proteinExistence type="predicted"/>
<dbReference type="InterPro" id="IPR018490">
    <property type="entry name" value="cNMP-bd_dom_sf"/>
</dbReference>
<dbReference type="PROSITE" id="PS50042">
    <property type="entry name" value="CNMP_BINDING_3"/>
    <property type="match status" value="2"/>
</dbReference>
<evidence type="ECO:0000313" key="4">
    <source>
        <dbReference type="Proteomes" id="UP001374579"/>
    </source>
</evidence>
<dbReference type="InterPro" id="IPR000595">
    <property type="entry name" value="cNMP-bd_dom"/>
</dbReference>
<feature type="domain" description="Cyclic nucleotide-binding" evidence="2">
    <location>
        <begin position="120"/>
        <end position="167"/>
    </location>
</feature>